<dbReference type="Pfam" id="PF02416">
    <property type="entry name" value="TatA_B_E"/>
    <property type="match status" value="1"/>
</dbReference>
<evidence type="ECO:0000256" key="4">
    <source>
        <dbReference type="ARBA" id="ARBA00022927"/>
    </source>
</evidence>
<evidence type="ECO:0000313" key="10">
    <source>
        <dbReference type="Proteomes" id="UP001190825"/>
    </source>
</evidence>
<evidence type="ECO:0000256" key="8">
    <source>
        <dbReference type="SAM" id="Phobius"/>
    </source>
</evidence>
<proteinExistence type="predicted"/>
<sequence length="44" mass="4612">MFGIGLTELVVIVVVALIVLGSKELPKAMRSAGAMLRTLNRATA</sequence>
<keyword evidence="2" id="KW-0813">Transport</keyword>
<keyword evidence="3 8" id="KW-0812">Transmembrane</keyword>
<organism evidence="9 10">
    <name type="scientific">Sinorhizobium medicae</name>
    <dbReference type="NCBI Taxonomy" id="110321"/>
    <lineage>
        <taxon>Bacteria</taxon>
        <taxon>Pseudomonadati</taxon>
        <taxon>Pseudomonadota</taxon>
        <taxon>Alphaproteobacteria</taxon>
        <taxon>Hyphomicrobiales</taxon>
        <taxon>Rhizobiaceae</taxon>
        <taxon>Sinorhizobium/Ensifer group</taxon>
        <taxon>Sinorhizobium</taxon>
    </lineage>
</organism>
<comment type="subcellular location">
    <subcellularLocation>
        <location evidence="1">Membrane</location>
        <topology evidence="1">Single-pass membrane protein</topology>
    </subcellularLocation>
</comment>
<evidence type="ECO:0000256" key="6">
    <source>
        <dbReference type="ARBA" id="ARBA00023010"/>
    </source>
</evidence>
<keyword evidence="6" id="KW-0811">Translocation</keyword>
<evidence type="ECO:0000256" key="3">
    <source>
        <dbReference type="ARBA" id="ARBA00022692"/>
    </source>
</evidence>
<dbReference type="RefSeq" id="WP_101779717.1">
    <property type="nucleotide sequence ID" value="NZ_NBUC01000114.1"/>
</dbReference>
<dbReference type="PRINTS" id="PR01506">
    <property type="entry name" value="TATBPROTEIN"/>
</dbReference>
<evidence type="ECO:0000313" key="9">
    <source>
        <dbReference type="EMBL" id="PLT99057.1"/>
    </source>
</evidence>
<dbReference type="PANTHER" id="PTHR33162">
    <property type="entry name" value="SEC-INDEPENDENT PROTEIN TRANSLOCASE PROTEIN TATA, CHLOROPLASTIC"/>
    <property type="match status" value="1"/>
</dbReference>
<gene>
    <name evidence="9" type="ORF">BMJ33_24270</name>
</gene>
<keyword evidence="4" id="KW-0653">Protein transport</keyword>
<dbReference type="Gene3D" id="1.20.5.3310">
    <property type="match status" value="1"/>
</dbReference>
<evidence type="ECO:0008006" key="11">
    <source>
        <dbReference type="Google" id="ProtNLM"/>
    </source>
</evidence>
<evidence type="ECO:0000256" key="5">
    <source>
        <dbReference type="ARBA" id="ARBA00022989"/>
    </source>
</evidence>
<name>A0ABX4TH09_9HYPH</name>
<dbReference type="InterPro" id="IPR003369">
    <property type="entry name" value="TatA/B/E"/>
</dbReference>
<keyword evidence="7 8" id="KW-0472">Membrane</keyword>
<comment type="caution">
    <text evidence="9">The sequence shown here is derived from an EMBL/GenBank/DDBJ whole genome shotgun (WGS) entry which is preliminary data.</text>
</comment>
<evidence type="ECO:0000256" key="7">
    <source>
        <dbReference type="ARBA" id="ARBA00023136"/>
    </source>
</evidence>
<accession>A0ABX4TH09</accession>
<evidence type="ECO:0000256" key="1">
    <source>
        <dbReference type="ARBA" id="ARBA00004167"/>
    </source>
</evidence>
<protein>
    <recommendedName>
        <fullName evidence="11">Twin-arginine translocase TatA/TatE family subunit</fullName>
    </recommendedName>
</protein>
<keyword evidence="5 8" id="KW-1133">Transmembrane helix</keyword>
<feature type="transmembrane region" description="Helical" evidence="8">
    <location>
        <begin position="6"/>
        <end position="22"/>
    </location>
</feature>
<keyword evidence="10" id="KW-1185">Reference proteome</keyword>
<dbReference type="PANTHER" id="PTHR33162:SF1">
    <property type="entry name" value="SEC-INDEPENDENT PROTEIN TRANSLOCASE PROTEIN TATA, CHLOROPLASTIC"/>
    <property type="match status" value="1"/>
</dbReference>
<dbReference type="Proteomes" id="UP001190825">
    <property type="component" value="Unassembled WGS sequence"/>
</dbReference>
<evidence type="ECO:0000256" key="2">
    <source>
        <dbReference type="ARBA" id="ARBA00022448"/>
    </source>
</evidence>
<dbReference type="EMBL" id="NBUC01000114">
    <property type="protein sequence ID" value="PLT99057.1"/>
    <property type="molecule type" value="Genomic_DNA"/>
</dbReference>
<reference evidence="9 10" key="1">
    <citation type="journal article" date="2018" name="FEMS Microbiol. Ecol.">
        <title>Co-invading symbiotic mutualists of Medicago polymorpha retain high ancestral diversity and contain diverse accessory genomes.</title>
        <authorList>
            <person name="Porter S.S."/>
            <person name="Faber-Hammond J.J."/>
            <person name="Friesen M.L."/>
        </authorList>
    </citation>
    <scope>NUCLEOTIDE SEQUENCE [LARGE SCALE GENOMIC DNA]</scope>
    <source>
        <strain evidence="9 10">Str16</strain>
    </source>
</reference>